<organism evidence="1 2">
    <name type="scientific">Cognaticolwellia beringensis</name>
    <dbReference type="NCBI Taxonomy" id="1967665"/>
    <lineage>
        <taxon>Bacteria</taxon>
        <taxon>Pseudomonadati</taxon>
        <taxon>Pseudomonadota</taxon>
        <taxon>Gammaproteobacteria</taxon>
        <taxon>Alteromonadales</taxon>
        <taxon>Colwelliaceae</taxon>
        <taxon>Cognaticolwellia</taxon>
    </lineage>
</organism>
<dbReference type="Proteomes" id="UP000202259">
    <property type="component" value="Chromosome"/>
</dbReference>
<dbReference type="Pfam" id="PF04339">
    <property type="entry name" value="FemAB_like"/>
    <property type="match status" value="1"/>
</dbReference>
<proteinExistence type="predicted"/>
<name>A0A222G640_9GAMM</name>
<keyword evidence="2" id="KW-1185">Reference proteome</keyword>
<dbReference type="SUPFAM" id="SSF55729">
    <property type="entry name" value="Acyl-CoA N-acyltransferases (Nat)"/>
    <property type="match status" value="1"/>
</dbReference>
<sequence length="375" mass="44631">MKIEIVKSISDITEHDWQRLNCDPSVFSNYQFFQSLESSGSVSNDQGWQPHHLQLRNNDSSEINAILPMYVKSHSWGEYVFDWAWADAYQQHNIPYYPKLVATTPFTPVTSHKLLSKNVAFTDVFEILTHHCQHQQLNSWHLLYCSPTEHEAEDVYQRNTVQFHWLNYNYRDFEDFLSRFTARKRKNTRKERLSITQQNIDVRRIIGKDISEAELTFFYLTYQLTYLKRGHTPHLSFEFFQSIVQKLPEHILLIIASCNGEDVACAWYFFDDKHLYGRFWGCTKSYNNLHFELCYYQGIEFCIENKLCLFHPGTQGEHKIQRGFEPKLTTSYHWIKHAGFRPAIKAFCLQEQQQMRTYQAQCQQLLPFNSNDENR</sequence>
<dbReference type="GO" id="GO:0016740">
    <property type="term" value="F:transferase activity"/>
    <property type="evidence" value="ECO:0007669"/>
    <property type="project" value="UniProtKB-KW"/>
</dbReference>
<dbReference type="InterPro" id="IPR007434">
    <property type="entry name" value="FemAB-like"/>
</dbReference>
<accession>A0A222G640</accession>
<dbReference type="EMBL" id="CP020465">
    <property type="protein sequence ID" value="ASP47319.1"/>
    <property type="molecule type" value="Genomic_DNA"/>
</dbReference>
<protein>
    <submittedName>
        <fullName evidence="1">N-acetyltransferase</fullName>
    </submittedName>
</protein>
<evidence type="ECO:0000313" key="1">
    <source>
        <dbReference type="EMBL" id="ASP47319.1"/>
    </source>
</evidence>
<gene>
    <name evidence="1" type="ORF">B5D82_05800</name>
</gene>
<evidence type="ECO:0000313" key="2">
    <source>
        <dbReference type="Proteomes" id="UP000202259"/>
    </source>
</evidence>
<dbReference type="KEGG" id="cber:B5D82_05800"/>
<keyword evidence="1" id="KW-0808">Transferase</keyword>
<dbReference type="InterPro" id="IPR016181">
    <property type="entry name" value="Acyl_CoA_acyltransferase"/>
</dbReference>
<reference evidence="1 2" key="1">
    <citation type="submission" date="2017-08" db="EMBL/GenBank/DDBJ databases">
        <title>Complete genome of Colwellia sp. NB097-1, a psychrophile bacterium ioslated from Bering Sea.</title>
        <authorList>
            <person name="Chen X."/>
        </authorList>
    </citation>
    <scope>NUCLEOTIDE SEQUENCE [LARGE SCALE GENOMIC DNA]</scope>
    <source>
        <strain evidence="1 2">NB097-1</strain>
    </source>
</reference>
<dbReference type="PANTHER" id="PTHR47017:SF1">
    <property type="entry name" value="ACYL-COA"/>
    <property type="match status" value="1"/>
</dbReference>
<dbReference type="RefSeq" id="WP_081149908.1">
    <property type="nucleotide sequence ID" value="NZ_CP020465.1"/>
</dbReference>
<dbReference type="Gene3D" id="3.40.630.30">
    <property type="match status" value="1"/>
</dbReference>
<dbReference type="OrthoDB" id="9776898at2"/>
<dbReference type="AlphaFoldDB" id="A0A222G640"/>
<dbReference type="PANTHER" id="PTHR47017">
    <property type="entry name" value="ACYL-COA"/>
    <property type="match status" value="1"/>
</dbReference>